<keyword evidence="2" id="KW-1133">Transmembrane helix</keyword>
<gene>
    <name evidence="5" type="ORF">AZF04_12330</name>
</gene>
<dbReference type="InterPro" id="IPR050640">
    <property type="entry name" value="Bact_2-comp_sensor_kinase"/>
</dbReference>
<feature type="coiled-coil region" evidence="1">
    <location>
        <begin position="49"/>
        <end position="76"/>
    </location>
</feature>
<keyword evidence="2" id="KW-0472">Membrane</keyword>
<dbReference type="GO" id="GO:0000155">
    <property type="term" value="F:phosphorelay sensor kinase activity"/>
    <property type="evidence" value="ECO:0007669"/>
    <property type="project" value="InterPro"/>
</dbReference>
<proteinExistence type="predicted"/>
<keyword evidence="2" id="KW-0812">Transmembrane</keyword>
<dbReference type="AlphaFoldDB" id="A0A161P6A7"/>
<evidence type="ECO:0000256" key="2">
    <source>
        <dbReference type="SAM" id="Phobius"/>
    </source>
</evidence>
<dbReference type="Pfam" id="PF02518">
    <property type="entry name" value="HATPase_c"/>
    <property type="match status" value="1"/>
</dbReference>
<evidence type="ECO:0000259" key="3">
    <source>
        <dbReference type="Pfam" id="PF02518"/>
    </source>
</evidence>
<feature type="transmembrane region" description="Helical" evidence="2">
    <location>
        <begin position="12"/>
        <end position="33"/>
    </location>
</feature>
<dbReference type="InterPro" id="IPR010559">
    <property type="entry name" value="Sig_transdc_His_kin_internal"/>
</dbReference>
<evidence type="ECO:0000313" key="5">
    <source>
        <dbReference type="EMBL" id="KYG26591.1"/>
    </source>
</evidence>
<evidence type="ECO:0000256" key="1">
    <source>
        <dbReference type="SAM" id="Coils"/>
    </source>
</evidence>
<comment type="caution">
    <text evidence="5">The sequence shown here is derived from an EMBL/GenBank/DDBJ whole genome shotgun (WGS) entry which is preliminary data.</text>
</comment>
<organism evidence="5 6">
    <name type="scientific">Alkalihalobacillus trypoxylicola</name>
    <dbReference type="NCBI Taxonomy" id="519424"/>
    <lineage>
        <taxon>Bacteria</taxon>
        <taxon>Bacillati</taxon>
        <taxon>Bacillota</taxon>
        <taxon>Bacilli</taxon>
        <taxon>Bacillales</taxon>
        <taxon>Bacillaceae</taxon>
        <taxon>Alkalihalobacillus</taxon>
    </lineage>
</organism>
<dbReference type="Pfam" id="PF06580">
    <property type="entry name" value="His_kinase"/>
    <property type="match status" value="1"/>
</dbReference>
<dbReference type="PANTHER" id="PTHR34220:SF7">
    <property type="entry name" value="SENSOR HISTIDINE KINASE YPDA"/>
    <property type="match status" value="1"/>
</dbReference>
<dbReference type="RefSeq" id="WP_061950060.1">
    <property type="nucleotide sequence ID" value="NZ_LTAO01000038.1"/>
</dbReference>
<dbReference type="STRING" id="519424.AZF04_12330"/>
<feature type="transmembrane region" description="Helical" evidence="2">
    <location>
        <begin position="290"/>
        <end position="313"/>
    </location>
</feature>
<keyword evidence="1" id="KW-0175">Coiled coil</keyword>
<reference evidence="5" key="1">
    <citation type="submission" date="2016-02" db="EMBL/GenBank/DDBJ databases">
        <title>Genome sequence of Bacillus trypoxylicola KCTC 13244(T).</title>
        <authorList>
            <person name="Jeong H."/>
            <person name="Park S.-H."/>
            <person name="Choi S.-K."/>
        </authorList>
    </citation>
    <scope>NUCLEOTIDE SEQUENCE [LARGE SCALE GENOMIC DNA]</scope>
    <source>
        <strain evidence="5">KCTC 13244</strain>
    </source>
</reference>
<dbReference type="InterPro" id="IPR003594">
    <property type="entry name" value="HATPase_dom"/>
</dbReference>
<dbReference type="GO" id="GO:0016020">
    <property type="term" value="C:membrane"/>
    <property type="evidence" value="ECO:0007669"/>
    <property type="project" value="InterPro"/>
</dbReference>
<protein>
    <submittedName>
        <fullName evidence="5">Uncharacterized protein</fullName>
    </submittedName>
</protein>
<dbReference type="SUPFAM" id="SSF55874">
    <property type="entry name" value="ATPase domain of HSP90 chaperone/DNA topoisomerase II/histidine kinase"/>
    <property type="match status" value="1"/>
</dbReference>
<evidence type="ECO:0000259" key="4">
    <source>
        <dbReference type="Pfam" id="PF06580"/>
    </source>
</evidence>
<dbReference type="Proteomes" id="UP000075806">
    <property type="component" value="Unassembled WGS sequence"/>
</dbReference>
<accession>A0A161P6A7</accession>
<evidence type="ECO:0000313" key="6">
    <source>
        <dbReference type="Proteomes" id="UP000075806"/>
    </source>
</evidence>
<dbReference type="Gene3D" id="6.10.340.10">
    <property type="match status" value="1"/>
</dbReference>
<sequence length="597" mass="68856">MNIFKKYKIRHIFFLSFFAFMIIVFIIITLIAYRITVSEMVDSATDYQKENLLLMNEDLNETLKNYEELSIQLSRQNSFREVLRNNEEGYSERRLLNSLSQDFSNTVYSVAGMQSIEIFLDKAPMSSDIQSPVRFYSMDHLQEKEWSRHLKNTTTSWIGVREVLHQTRVDEVISFGRNVYSTKGDLVAVLVLNVHTDMMDEWLSSKAMRSNLYVLDLNQHVISSSSGAPLDQELRQILQGQAQSIQEQKGVHFNINQESNYVIVASSIAASNWTLIEATPYNEFTSSGKLIAATLTLVGLISIILAFFGTWFLTNRFTKPIDQLTHVIDLYPKSDLSSSLPKDYENEFGQLFKGYSQLIYRSNLLYDSLIEQNKRQREAEIKALQANINPHFLYNTLDQLNWDAIEQDNIEMSRMLELLGKMLRIGLSNGESILSIRDELTYLEYYLKLQKIKMGDSFSYSIEVPEEIKNLYIPKLTFQPFVENSIIHGFHQQMGGVITVKASIEDEDLVFIIEDNGSGIQKSTSKNNQYGGYGMKNVRERFDVYFGREASISVANRRHGGAAVFIRYPLAHSKERFQLEEAMKPTILFEEWNQDKS</sequence>
<name>A0A161P6A7_9BACI</name>
<dbReference type="Gene3D" id="3.30.565.10">
    <property type="entry name" value="Histidine kinase-like ATPase, C-terminal domain"/>
    <property type="match status" value="1"/>
</dbReference>
<feature type="domain" description="Signal transduction histidine kinase internal region" evidence="4">
    <location>
        <begin position="379"/>
        <end position="458"/>
    </location>
</feature>
<keyword evidence="6" id="KW-1185">Reference proteome</keyword>
<dbReference type="OrthoDB" id="2499756at2"/>
<dbReference type="PANTHER" id="PTHR34220">
    <property type="entry name" value="SENSOR HISTIDINE KINASE YPDA"/>
    <property type="match status" value="1"/>
</dbReference>
<feature type="domain" description="Histidine kinase/HSP90-like ATPase" evidence="3">
    <location>
        <begin position="478"/>
        <end position="571"/>
    </location>
</feature>
<dbReference type="EMBL" id="LTAO01000038">
    <property type="protein sequence ID" value="KYG26591.1"/>
    <property type="molecule type" value="Genomic_DNA"/>
</dbReference>
<dbReference type="InterPro" id="IPR036890">
    <property type="entry name" value="HATPase_C_sf"/>
</dbReference>